<sequence>MVSFMLKLNKTKAPQFICTNAGEDTTIKAYGTYAEVYAGKDVGVIYIGTPHTFHYIIALNTIRAKKHVLCEKPVTFNVPDLRALFPFPQAVMKISDSGELDAVGRKTRRILDPALGLRRLVDVLAEVHNLSSGLHPQLGYLFPAIMTLNDSNITGSMVKNTVHWGGR</sequence>
<dbReference type="Proteomes" id="UP000620124">
    <property type="component" value="Unassembled WGS sequence"/>
</dbReference>
<dbReference type="InterPro" id="IPR036291">
    <property type="entry name" value="NAD(P)-bd_dom_sf"/>
</dbReference>
<evidence type="ECO:0000256" key="2">
    <source>
        <dbReference type="ARBA" id="ARBA00023002"/>
    </source>
</evidence>
<dbReference type="GO" id="GO:0047837">
    <property type="term" value="F:D-xylose 1-dehydrogenase (NADP+) activity"/>
    <property type="evidence" value="ECO:0007669"/>
    <property type="project" value="UniProtKB-EC"/>
</dbReference>
<name>A0A8H6YDQ9_9AGAR</name>
<comment type="catalytic activity">
    <reaction evidence="5">
        <text>D-xylose + NADP(+) = D-xylono-1,5-lactone + NADPH + H(+)</text>
        <dbReference type="Rhea" id="RHEA:22000"/>
        <dbReference type="ChEBI" id="CHEBI:15378"/>
        <dbReference type="ChEBI" id="CHEBI:15867"/>
        <dbReference type="ChEBI" id="CHEBI:53455"/>
        <dbReference type="ChEBI" id="CHEBI:57783"/>
        <dbReference type="ChEBI" id="CHEBI:58349"/>
        <dbReference type="EC" id="1.1.1.179"/>
    </reaction>
</comment>
<accession>A0A8H6YDQ9</accession>
<evidence type="ECO:0000256" key="5">
    <source>
        <dbReference type="ARBA" id="ARBA00049233"/>
    </source>
</evidence>
<dbReference type="Pfam" id="PF01408">
    <property type="entry name" value="GFO_IDH_MocA"/>
    <property type="match status" value="1"/>
</dbReference>
<dbReference type="SUPFAM" id="SSF51735">
    <property type="entry name" value="NAD(P)-binding Rossmann-fold domains"/>
    <property type="match status" value="1"/>
</dbReference>
<comment type="similarity">
    <text evidence="1">Belongs to the Gfo/Idh/MocA family.</text>
</comment>
<keyword evidence="2" id="KW-0560">Oxidoreductase</keyword>
<dbReference type="OrthoDB" id="2129491at2759"/>
<evidence type="ECO:0000256" key="1">
    <source>
        <dbReference type="ARBA" id="ARBA00010928"/>
    </source>
</evidence>
<evidence type="ECO:0000256" key="4">
    <source>
        <dbReference type="ARBA" id="ARBA00042988"/>
    </source>
</evidence>
<evidence type="ECO:0000256" key="3">
    <source>
        <dbReference type="ARBA" id="ARBA00038984"/>
    </source>
</evidence>
<protein>
    <recommendedName>
        <fullName evidence="3">D-xylose 1-dehydrogenase (NADP(+), D-xylono-1,5-lactone-forming)</fullName>
        <ecNumber evidence="3">1.1.1.179</ecNumber>
    </recommendedName>
    <alternativeName>
        <fullName evidence="4">D-xylose-NADP dehydrogenase</fullName>
    </alternativeName>
</protein>
<dbReference type="InterPro" id="IPR050984">
    <property type="entry name" value="Gfo/Idh/MocA_domain"/>
</dbReference>
<dbReference type="PANTHER" id="PTHR22604">
    <property type="entry name" value="OXIDOREDUCTASES"/>
    <property type="match status" value="1"/>
</dbReference>
<keyword evidence="8" id="KW-1185">Reference proteome</keyword>
<gene>
    <name evidence="7" type="ORF">MVEN_01019200</name>
</gene>
<evidence type="ECO:0000313" key="8">
    <source>
        <dbReference type="Proteomes" id="UP000620124"/>
    </source>
</evidence>
<dbReference type="Gene3D" id="3.40.50.720">
    <property type="entry name" value="NAD(P)-binding Rossmann-like Domain"/>
    <property type="match status" value="1"/>
</dbReference>
<evidence type="ECO:0000313" key="7">
    <source>
        <dbReference type="EMBL" id="KAF7356836.1"/>
    </source>
</evidence>
<dbReference type="AlphaFoldDB" id="A0A8H6YDQ9"/>
<proteinExistence type="inferred from homology"/>
<feature type="domain" description="Gfo/Idh/MocA-like oxidoreductase N-terminal" evidence="6">
    <location>
        <begin position="22"/>
        <end position="84"/>
    </location>
</feature>
<dbReference type="EMBL" id="JACAZI010000007">
    <property type="protein sequence ID" value="KAF7356836.1"/>
    <property type="molecule type" value="Genomic_DNA"/>
</dbReference>
<reference evidence="7" key="1">
    <citation type="submission" date="2020-05" db="EMBL/GenBank/DDBJ databases">
        <title>Mycena genomes resolve the evolution of fungal bioluminescence.</title>
        <authorList>
            <person name="Tsai I.J."/>
        </authorList>
    </citation>
    <scope>NUCLEOTIDE SEQUENCE</scope>
    <source>
        <strain evidence="7">CCC161011</strain>
    </source>
</reference>
<comment type="caution">
    <text evidence="7">The sequence shown here is derived from an EMBL/GenBank/DDBJ whole genome shotgun (WGS) entry which is preliminary data.</text>
</comment>
<dbReference type="EC" id="1.1.1.179" evidence="3"/>
<organism evidence="7 8">
    <name type="scientific">Mycena venus</name>
    <dbReference type="NCBI Taxonomy" id="2733690"/>
    <lineage>
        <taxon>Eukaryota</taxon>
        <taxon>Fungi</taxon>
        <taxon>Dikarya</taxon>
        <taxon>Basidiomycota</taxon>
        <taxon>Agaricomycotina</taxon>
        <taxon>Agaricomycetes</taxon>
        <taxon>Agaricomycetidae</taxon>
        <taxon>Agaricales</taxon>
        <taxon>Marasmiineae</taxon>
        <taxon>Mycenaceae</taxon>
        <taxon>Mycena</taxon>
    </lineage>
</organism>
<dbReference type="PANTHER" id="PTHR22604:SF105">
    <property type="entry name" value="TRANS-1,2-DIHYDROBENZENE-1,2-DIOL DEHYDROGENASE"/>
    <property type="match status" value="1"/>
</dbReference>
<dbReference type="InterPro" id="IPR000683">
    <property type="entry name" value="Gfo/Idh/MocA-like_OxRdtase_N"/>
</dbReference>
<evidence type="ECO:0000259" key="6">
    <source>
        <dbReference type="Pfam" id="PF01408"/>
    </source>
</evidence>
<dbReference type="GO" id="GO:0000166">
    <property type="term" value="F:nucleotide binding"/>
    <property type="evidence" value="ECO:0007669"/>
    <property type="project" value="InterPro"/>
</dbReference>